<dbReference type="WBParaSite" id="Csp11.Scaffold629.g9192.t1">
    <property type="protein sequence ID" value="Csp11.Scaffold629.g9192.t1"/>
    <property type="gene ID" value="Csp11.Scaffold629.g9192"/>
</dbReference>
<feature type="region of interest" description="Disordered" evidence="1">
    <location>
        <begin position="20"/>
        <end position="44"/>
    </location>
</feature>
<accession>A0A1I7UGV1</accession>
<organism evidence="2 3">
    <name type="scientific">Caenorhabditis tropicalis</name>
    <dbReference type="NCBI Taxonomy" id="1561998"/>
    <lineage>
        <taxon>Eukaryota</taxon>
        <taxon>Metazoa</taxon>
        <taxon>Ecdysozoa</taxon>
        <taxon>Nematoda</taxon>
        <taxon>Chromadorea</taxon>
        <taxon>Rhabditida</taxon>
        <taxon>Rhabditina</taxon>
        <taxon>Rhabditomorpha</taxon>
        <taxon>Rhabditoidea</taxon>
        <taxon>Rhabditidae</taxon>
        <taxon>Peloderinae</taxon>
        <taxon>Caenorhabditis</taxon>
    </lineage>
</organism>
<keyword evidence="2" id="KW-1185">Reference proteome</keyword>
<feature type="compositionally biased region" description="Acidic residues" evidence="1">
    <location>
        <begin position="82"/>
        <end position="108"/>
    </location>
</feature>
<evidence type="ECO:0000313" key="2">
    <source>
        <dbReference type="Proteomes" id="UP000095282"/>
    </source>
</evidence>
<protein>
    <submittedName>
        <fullName evidence="3">Nucleotide exchange factor GrpE</fullName>
    </submittedName>
</protein>
<proteinExistence type="predicted"/>
<dbReference type="AlphaFoldDB" id="A0A1I7UGV1"/>
<dbReference type="Proteomes" id="UP000095282">
    <property type="component" value="Unplaced"/>
</dbReference>
<evidence type="ECO:0000256" key="1">
    <source>
        <dbReference type="SAM" id="MobiDB-lite"/>
    </source>
</evidence>
<feature type="compositionally biased region" description="Basic and acidic residues" evidence="1">
    <location>
        <begin position="20"/>
        <end position="30"/>
    </location>
</feature>
<reference evidence="3" key="1">
    <citation type="submission" date="2016-11" db="UniProtKB">
        <authorList>
            <consortium name="WormBaseParasite"/>
        </authorList>
    </citation>
    <scope>IDENTIFICATION</scope>
</reference>
<evidence type="ECO:0000313" key="3">
    <source>
        <dbReference type="WBParaSite" id="Csp11.Scaffold629.g9192.t1"/>
    </source>
</evidence>
<sequence length="108" mass="12519">MASCPNTPLRKIMAEHEDCIQERRDRKDRPIPLIDTSSSEEEDIDRGFEAVTSALDELDALIAAAKKRFEEVEKDRKREAELETESEYEADSEDNETYDVEDTYDEDD</sequence>
<feature type="region of interest" description="Disordered" evidence="1">
    <location>
        <begin position="70"/>
        <end position="108"/>
    </location>
</feature>
<feature type="compositionally biased region" description="Basic and acidic residues" evidence="1">
    <location>
        <begin position="70"/>
        <end position="81"/>
    </location>
</feature>
<name>A0A1I7UGV1_9PELO</name>